<dbReference type="Proteomes" id="UP000332933">
    <property type="component" value="Unassembled WGS sequence"/>
</dbReference>
<sequence>MRPTKAVAAAARYAIDGWKQKTFADVERAAAWKRRDEKLHSFVKASVPEALDHTGHAAFDEHLIGVQSTLRTFGADEDVCTAGLFHSLYGTEGFQGYKFPILRRPEIRDLIGPRAERMVWLFCVLDRKVFDDAVFAHGVAKPADLLARPELGRFSLVLRDADEWLDMLELVLADWVDQVEGAAEKSNALYLWKEGHAWSYRRTAYMQMKELLSQHRGDRGAHIKEVVDDVYARESLATKALVQDVTPPMSDAAKDARDALRSILL</sequence>
<accession>A0A485KXP6</accession>
<evidence type="ECO:0000313" key="4">
    <source>
        <dbReference type="Proteomes" id="UP000332933"/>
    </source>
</evidence>
<organism evidence="3 4">
    <name type="scientific">Aphanomyces stellatus</name>
    <dbReference type="NCBI Taxonomy" id="120398"/>
    <lineage>
        <taxon>Eukaryota</taxon>
        <taxon>Sar</taxon>
        <taxon>Stramenopiles</taxon>
        <taxon>Oomycota</taxon>
        <taxon>Saprolegniomycetes</taxon>
        <taxon>Saprolegniales</taxon>
        <taxon>Verrucalvaceae</taxon>
        <taxon>Aphanomyces</taxon>
    </lineage>
</organism>
<protein>
    <submittedName>
        <fullName evidence="3">Aste57867_12722 protein</fullName>
    </submittedName>
</protein>
<dbReference type="AlphaFoldDB" id="A0A485KXP6"/>
<feature type="domain" description="DUF6817" evidence="1">
    <location>
        <begin position="43"/>
        <end position="127"/>
    </location>
</feature>
<evidence type="ECO:0000259" key="1">
    <source>
        <dbReference type="Pfam" id="PF20680"/>
    </source>
</evidence>
<name>A0A485KXP6_9STRA</name>
<dbReference type="OrthoDB" id="2306007at2759"/>
<dbReference type="EMBL" id="VJMH01005388">
    <property type="protein sequence ID" value="KAF0696529.1"/>
    <property type="molecule type" value="Genomic_DNA"/>
</dbReference>
<proteinExistence type="predicted"/>
<evidence type="ECO:0000313" key="3">
    <source>
        <dbReference type="EMBL" id="VFT89572.1"/>
    </source>
</evidence>
<reference evidence="3 4" key="1">
    <citation type="submission" date="2019-03" db="EMBL/GenBank/DDBJ databases">
        <authorList>
            <person name="Gaulin E."/>
            <person name="Dumas B."/>
        </authorList>
    </citation>
    <scope>NUCLEOTIDE SEQUENCE [LARGE SCALE GENOMIC DNA]</scope>
    <source>
        <strain evidence="3">CBS 568.67</strain>
    </source>
</reference>
<evidence type="ECO:0000313" key="2">
    <source>
        <dbReference type="EMBL" id="KAF0696529.1"/>
    </source>
</evidence>
<gene>
    <name evidence="3" type="primary">Aste57867_12722</name>
    <name evidence="2" type="ORF">As57867_012674</name>
    <name evidence="3" type="ORF">ASTE57867_12722</name>
</gene>
<dbReference type="PANTHER" id="PTHR37391:SF2">
    <property type="entry name" value="E3 UBIQUITIN-PROTEIN LIGASE"/>
    <property type="match status" value="1"/>
</dbReference>
<dbReference type="InterPro" id="IPR049202">
    <property type="entry name" value="DUF6817"/>
</dbReference>
<keyword evidence="4" id="KW-1185">Reference proteome</keyword>
<dbReference type="EMBL" id="CAADRA010005409">
    <property type="protein sequence ID" value="VFT89572.1"/>
    <property type="molecule type" value="Genomic_DNA"/>
</dbReference>
<dbReference type="PANTHER" id="PTHR37391">
    <property type="entry name" value="E3 UBIQUITIN-PROTEIN LIGASE"/>
    <property type="match status" value="1"/>
</dbReference>
<dbReference type="Pfam" id="PF20680">
    <property type="entry name" value="DUF6817"/>
    <property type="match status" value="1"/>
</dbReference>
<reference evidence="2" key="2">
    <citation type="submission" date="2019-06" db="EMBL/GenBank/DDBJ databases">
        <title>Genomics analysis of Aphanomyces spp. identifies a new class of oomycete effector associated with host adaptation.</title>
        <authorList>
            <person name="Gaulin E."/>
        </authorList>
    </citation>
    <scope>NUCLEOTIDE SEQUENCE</scope>
    <source>
        <strain evidence="2">CBS 578.67</strain>
    </source>
</reference>